<evidence type="ECO:0000259" key="1">
    <source>
        <dbReference type="Pfam" id="PF13391"/>
    </source>
</evidence>
<dbReference type="Gene3D" id="1.10.30.50">
    <property type="match status" value="1"/>
</dbReference>
<name>A0A1I2NB70_9EURY</name>
<feature type="domain" description="HNH nuclease" evidence="1">
    <location>
        <begin position="30"/>
        <end position="83"/>
    </location>
</feature>
<dbReference type="Pfam" id="PF13391">
    <property type="entry name" value="HNH_2"/>
    <property type="match status" value="1"/>
</dbReference>
<dbReference type="EMBL" id="FOOQ01000001">
    <property type="protein sequence ID" value="SFG01104.1"/>
    <property type="molecule type" value="Genomic_DNA"/>
</dbReference>
<dbReference type="OrthoDB" id="11472at2157"/>
<accession>A0A1I2NB70</accession>
<evidence type="ECO:0000313" key="2">
    <source>
        <dbReference type="EMBL" id="SFG01104.1"/>
    </source>
</evidence>
<dbReference type="AlphaFoldDB" id="A0A1I2NB70"/>
<keyword evidence="2" id="KW-0378">Hydrolase</keyword>
<dbReference type="RefSeq" id="WP_092889574.1">
    <property type="nucleotide sequence ID" value="NZ_FOOQ01000001.1"/>
</dbReference>
<dbReference type="GO" id="GO:0004519">
    <property type="term" value="F:endonuclease activity"/>
    <property type="evidence" value="ECO:0007669"/>
    <property type="project" value="UniProtKB-KW"/>
</dbReference>
<organism evidence="2 3">
    <name type="scientific">Halopelagius inordinatus</name>
    <dbReference type="NCBI Taxonomy" id="553467"/>
    <lineage>
        <taxon>Archaea</taxon>
        <taxon>Methanobacteriati</taxon>
        <taxon>Methanobacteriota</taxon>
        <taxon>Stenosarchaea group</taxon>
        <taxon>Halobacteria</taxon>
        <taxon>Halobacteriales</taxon>
        <taxon>Haloferacaceae</taxon>
    </lineage>
</organism>
<keyword evidence="2" id="KW-0255">Endonuclease</keyword>
<dbReference type="CDD" id="cd00085">
    <property type="entry name" value="HNHc"/>
    <property type="match status" value="1"/>
</dbReference>
<keyword evidence="3" id="KW-1185">Reference proteome</keyword>
<sequence length="386" mass="43895">MTGDWAVSSYSNGFSPETKQNLHDLYSNRCAICGQKRESPFGRPEAEAAHIHPVQHGGPDRETNGLLLCRRCHWGFDSGWLSLRDDYSIIVADATSTHGYESFHQFSDRSLVQPSTDDLEPEVRFVQVHRKLFGFDPINTGDRLTIGGLRNRETRLVDGRRVIVEGSADDALLVNCSVTDTGPERVRCNHHRTLKRRSTLTADSPDSPFELTSSDITFDRLERYIREIKEEQTGVAQKWEWGRLFRRARTKYGYSHEEIAETIDVEGASALQVQRSERVYDMFPDRDYEEGGLSYSAIAELQRIFSQTDDARSAYDCIIATGHSLTVEETRAWVELLLAEREVTRESVRESLRQHGDSREAGFQESVRRVLDVQAEYESSYSGSSA</sequence>
<evidence type="ECO:0000313" key="3">
    <source>
        <dbReference type="Proteomes" id="UP000198876"/>
    </source>
</evidence>
<dbReference type="InterPro" id="IPR003615">
    <property type="entry name" value="HNH_nuc"/>
</dbReference>
<dbReference type="STRING" id="553467.SAMN04488063_1122"/>
<gene>
    <name evidence="2" type="ORF">SAMN04488063_1122</name>
</gene>
<keyword evidence="2" id="KW-0540">Nuclease</keyword>
<reference evidence="3" key="1">
    <citation type="submission" date="2016-10" db="EMBL/GenBank/DDBJ databases">
        <authorList>
            <person name="Varghese N."/>
            <person name="Submissions S."/>
        </authorList>
    </citation>
    <scope>NUCLEOTIDE SEQUENCE [LARGE SCALE GENOMIC DNA]</scope>
    <source>
        <strain evidence="3">CGMCC 1.7739</strain>
    </source>
</reference>
<proteinExistence type="predicted"/>
<dbReference type="Proteomes" id="UP000198876">
    <property type="component" value="Unassembled WGS sequence"/>
</dbReference>
<protein>
    <submittedName>
        <fullName evidence="2">Putative restriction endonuclease</fullName>
    </submittedName>
</protein>